<keyword evidence="1" id="KW-0812">Transmembrane</keyword>
<protein>
    <submittedName>
        <fullName evidence="3">Uncharacterized protein</fullName>
    </submittedName>
</protein>
<feature type="chain" id="PRO_5020587954" evidence="2">
    <location>
        <begin position="21"/>
        <end position="131"/>
    </location>
</feature>
<reference evidence="3" key="1">
    <citation type="submission" date="2019-03" db="EMBL/GenBank/DDBJ databases">
        <title>WGS assembly of Setaria viridis.</title>
        <authorList>
            <person name="Huang P."/>
            <person name="Jenkins J."/>
            <person name="Grimwood J."/>
            <person name="Barry K."/>
            <person name="Healey A."/>
            <person name="Mamidi S."/>
            <person name="Sreedasyam A."/>
            <person name="Shu S."/>
            <person name="Feldman M."/>
            <person name="Wu J."/>
            <person name="Yu Y."/>
            <person name="Chen C."/>
            <person name="Johnson J."/>
            <person name="Rokhsar D."/>
            <person name="Baxter I."/>
            <person name="Schmutz J."/>
            <person name="Brutnell T."/>
            <person name="Kellogg E."/>
        </authorList>
    </citation>
    <scope>NUCLEOTIDE SEQUENCE [LARGE SCALE GENOMIC DNA]</scope>
</reference>
<feature type="signal peptide" evidence="2">
    <location>
        <begin position="1"/>
        <end position="20"/>
    </location>
</feature>
<accession>A0A4V6D8F3</accession>
<organism evidence="3 4">
    <name type="scientific">Setaria viridis</name>
    <name type="common">Green bristlegrass</name>
    <name type="synonym">Setaria italica subsp. viridis</name>
    <dbReference type="NCBI Taxonomy" id="4556"/>
    <lineage>
        <taxon>Eukaryota</taxon>
        <taxon>Viridiplantae</taxon>
        <taxon>Streptophyta</taxon>
        <taxon>Embryophyta</taxon>
        <taxon>Tracheophyta</taxon>
        <taxon>Spermatophyta</taxon>
        <taxon>Magnoliopsida</taxon>
        <taxon>Liliopsida</taxon>
        <taxon>Poales</taxon>
        <taxon>Poaceae</taxon>
        <taxon>PACMAD clade</taxon>
        <taxon>Panicoideae</taxon>
        <taxon>Panicodae</taxon>
        <taxon>Paniceae</taxon>
        <taxon>Cenchrinae</taxon>
        <taxon>Setaria</taxon>
    </lineage>
</organism>
<dbReference type="Gramene" id="TKW21916">
    <property type="protein sequence ID" value="TKW21916"/>
    <property type="gene ID" value="SEVIR_4G152800v2"/>
</dbReference>
<feature type="transmembrane region" description="Helical" evidence="1">
    <location>
        <begin position="98"/>
        <end position="119"/>
    </location>
</feature>
<evidence type="ECO:0000313" key="4">
    <source>
        <dbReference type="Proteomes" id="UP000298652"/>
    </source>
</evidence>
<proteinExistence type="predicted"/>
<evidence type="ECO:0000256" key="2">
    <source>
        <dbReference type="SAM" id="SignalP"/>
    </source>
</evidence>
<dbReference type="Proteomes" id="UP000298652">
    <property type="component" value="Chromosome 4"/>
</dbReference>
<gene>
    <name evidence="3" type="ORF">SEVIR_4G152800v2</name>
</gene>
<evidence type="ECO:0000313" key="3">
    <source>
        <dbReference type="EMBL" id="TKW21916.1"/>
    </source>
</evidence>
<dbReference type="AlphaFoldDB" id="A0A4V6D8F3"/>
<feature type="transmembrane region" description="Helical" evidence="1">
    <location>
        <begin position="30"/>
        <end position="52"/>
    </location>
</feature>
<evidence type="ECO:0000256" key="1">
    <source>
        <dbReference type="SAM" id="Phobius"/>
    </source>
</evidence>
<keyword evidence="4" id="KW-1185">Reference proteome</keyword>
<sequence length="131" mass="15238">MLAPWRLLFLPMISGDGAGAVRSEGPSVRYVYLNLMRLGWWCCIPFWVLLLPRRWISVSRRRSSSSSSPVRTSPMDFQRLHVRRSWIRRAVYCGISKGWGLFMVATESFLSVFCALFFMPPMRRGRIGSFR</sequence>
<dbReference type="EMBL" id="CM016555">
    <property type="protein sequence ID" value="TKW21916.1"/>
    <property type="molecule type" value="Genomic_DNA"/>
</dbReference>
<name>A0A4V6D8F3_SETVI</name>
<keyword evidence="2" id="KW-0732">Signal</keyword>
<keyword evidence="1" id="KW-0472">Membrane</keyword>
<keyword evidence="1" id="KW-1133">Transmembrane helix</keyword>